<dbReference type="SUPFAM" id="SSF50494">
    <property type="entry name" value="Trypsin-like serine proteases"/>
    <property type="match status" value="1"/>
</dbReference>
<dbReference type="PROSITE" id="PS50240">
    <property type="entry name" value="TRYPSIN_DOM"/>
    <property type="match status" value="1"/>
</dbReference>
<name>A0A1E3WBQ1_9HYPH</name>
<dbReference type="InterPro" id="IPR050430">
    <property type="entry name" value="Peptidase_S1"/>
</dbReference>
<dbReference type="GO" id="GO:0006508">
    <property type="term" value="P:proteolysis"/>
    <property type="evidence" value="ECO:0007669"/>
    <property type="project" value="InterPro"/>
</dbReference>
<dbReference type="AlphaFoldDB" id="A0A1E3WBQ1"/>
<sequence>MDIEVIDQQECKAVYDQLQVSAFTIGDTEICATGPRGGKDSCFGDSGGPLVVPEGNGYVQVGIVSWGPQCGNPLFPGVYTRVSSFSDWIKGTMGGN</sequence>
<dbReference type="EMBL" id="LPWD01000140">
    <property type="protein sequence ID" value="ODS03243.1"/>
    <property type="molecule type" value="Genomic_DNA"/>
</dbReference>
<dbReference type="GO" id="GO:0004252">
    <property type="term" value="F:serine-type endopeptidase activity"/>
    <property type="evidence" value="ECO:0007669"/>
    <property type="project" value="InterPro"/>
</dbReference>
<dbReference type="GO" id="GO:0005576">
    <property type="term" value="C:extracellular region"/>
    <property type="evidence" value="ECO:0007669"/>
    <property type="project" value="UniProtKB-SubCell"/>
</dbReference>
<dbReference type="InterPro" id="IPR033116">
    <property type="entry name" value="TRYPSIN_SER"/>
</dbReference>
<organism evidence="7 8">
    <name type="scientific">Methyloceanibacter marginalis</name>
    <dbReference type="NCBI Taxonomy" id="1774971"/>
    <lineage>
        <taxon>Bacteria</taxon>
        <taxon>Pseudomonadati</taxon>
        <taxon>Pseudomonadota</taxon>
        <taxon>Alphaproteobacteria</taxon>
        <taxon>Hyphomicrobiales</taxon>
        <taxon>Hyphomicrobiaceae</taxon>
        <taxon>Methyloceanibacter</taxon>
    </lineage>
</organism>
<proteinExistence type="predicted"/>
<dbReference type="InterPro" id="IPR009003">
    <property type="entry name" value="Peptidase_S1_PA"/>
</dbReference>
<feature type="domain" description="Peptidase S1" evidence="6">
    <location>
        <begin position="1"/>
        <end position="94"/>
    </location>
</feature>
<dbReference type="InterPro" id="IPR043504">
    <property type="entry name" value="Peptidase_S1_PA_chymotrypsin"/>
</dbReference>
<dbReference type="PANTHER" id="PTHR24276:SF98">
    <property type="entry name" value="FI18310P1-RELATED"/>
    <property type="match status" value="1"/>
</dbReference>
<dbReference type="PANTHER" id="PTHR24276">
    <property type="entry name" value="POLYSERASE-RELATED"/>
    <property type="match status" value="1"/>
</dbReference>
<dbReference type="FunFam" id="2.40.10.10:FF:000054">
    <property type="entry name" value="Complement C1r subcomponent"/>
    <property type="match status" value="1"/>
</dbReference>
<keyword evidence="2" id="KW-0964">Secreted</keyword>
<reference evidence="7 8" key="1">
    <citation type="journal article" date="2016" name="Environ. Microbiol.">
        <title>New Methyloceanibacter diversity from North Sea sediments includes methanotroph containing solely the soluble methane monooxygenase.</title>
        <authorList>
            <person name="Vekeman B."/>
            <person name="Kerckhof F.M."/>
            <person name="Cremers G."/>
            <person name="de Vos P."/>
            <person name="Vandamme P."/>
            <person name="Boon N."/>
            <person name="Op den Camp H.J."/>
            <person name="Heylen K."/>
        </authorList>
    </citation>
    <scope>NUCLEOTIDE SEQUENCE [LARGE SCALE GENOMIC DNA]</scope>
    <source>
        <strain evidence="7 8">R-67177</strain>
    </source>
</reference>
<dbReference type="Gene3D" id="2.40.10.10">
    <property type="entry name" value="Trypsin-like serine proteases"/>
    <property type="match status" value="1"/>
</dbReference>
<evidence type="ECO:0000256" key="1">
    <source>
        <dbReference type="ARBA" id="ARBA00004613"/>
    </source>
</evidence>
<evidence type="ECO:0000256" key="4">
    <source>
        <dbReference type="ARBA" id="ARBA00023157"/>
    </source>
</evidence>
<evidence type="ECO:0000256" key="5">
    <source>
        <dbReference type="ARBA" id="ARBA00023180"/>
    </source>
</evidence>
<evidence type="ECO:0000313" key="8">
    <source>
        <dbReference type="Proteomes" id="UP000095042"/>
    </source>
</evidence>
<evidence type="ECO:0000259" key="6">
    <source>
        <dbReference type="PROSITE" id="PS50240"/>
    </source>
</evidence>
<keyword evidence="4" id="KW-1015">Disulfide bond</keyword>
<dbReference type="Pfam" id="PF00089">
    <property type="entry name" value="Trypsin"/>
    <property type="match status" value="1"/>
</dbReference>
<evidence type="ECO:0000313" key="7">
    <source>
        <dbReference type="EMBL" id="ODS03243.1"/>
    </source>
</evidence>
<comment type="caution">
    <text evidence="7">The sequence shown here is derived from an EMBL/GenBank/DDBJ whole genome shotgun (WGS) entry which is preliminary data.</text>
</comment>
<protein>
    <recommendedName>
        <fullName evidence="6">Peptidase S1 domain-containing protein</fullName>
    </recommendedName>
</protein>
<evidence type="ECO:0000256" key="2">
    <source>
        <dbReference type="ARBA" id="ARBA00022525"/>
    </source>
</evidence>
<keyword evidence="8" id="KW-1185">Reference proteome</keyword>
<dbReference type="InterPro" id="IPR001254">
    <property type="entry name" value="Trypsin_dom"/>
</dbReference>
<gene>
    <name evidence="7" type="ORF">AUC71_10725</name>
</gene>
<comment type="subcellular location">
    <subcellularLocation>
        <location evidence="1">Secreted</location>
    </subcellularLocation>
</comment>
<accession>A0A1E3WBQ1</accession>
<keyword evidence="5" id="KW-0325">Glycoprotein</keyword>
<dbReference type="PROSITE" id="PS00135">
    <property type="entry name" value="TRYPSIN_SER"/>
    <property type="match status" value="1"/>
</dbReference>
<evidence type="ECO:0000256" key="3">
    <source>
        <dbReference type="ARBA" id="ARBA00022729"/>
    </source>
</evidence>
<dbReference type="Proteomes" id="UP000095042">
    <property type="component" value="Unassembled WGS sequence"/>
</dbReference>
<keyword evidence="3" id="KW-0732">Signal</keyword>